<evidence type="ECO:0000313" key="8">
    <source>
        <dbReference type="Proteomes" id="UP001237642"/>
    </source>
</evidence>
<dbReference type="PANTHER" id="PTHR31920">
    <property type="entry name" value="B3 DOMAIN-CONTAINING"/>
    <property type="match status" value="1"/>
</dbReference>
<dbReference type="InterPro" id="IPR003340">
    <property type="entry name" value="B3_DNA-bd"/>
</dbReference>
<keyword evidence="2" id="KW-0805">Transcription regulation</keyword>
<reference evidence="7" key="2">
    <citation type="submission" date="2023-05" db="EMBL/GenBank/DDBJ databases">
        <authorList>
            <person name="Schelkunov M.I."/>
        </authorList>
    </citation>
    <scope>NUCLEOTIDE SEQUENCE</scope>
    <source>
        <strain evidence="7">Hsosn_3</strain>
        <tissue evidence="7">Leaf</tissue>
    </source>
</reference>
<dbReference type="PANTHER" id="PTHR31920:SF108">
    <property type="entry name" value="B3 DOMAIN-CONTAINING TRANSCRIPTION FACTOR VRN1-LIKE"/>
    <property type="match status" value="1"/>
</dbReference>
<evidence type="ECO:0000313" key="7">
    <source>
        <dbReference type="EMBL" id="KAK1380224.1"/>
    </source>
</evidence>
<name>A0AAD8MPQ0_9APIA</name>
<accession>A0AAD8MPQ0</accession>
<comment type="subcellular location">
    <subcellularLocation>
        <location evidence="1">Nucleus</location>
    </subcellularLocation>
</comment>
<evidence type="ECO:0000256" key="3">
    <source>
        <dbReference type="ARBA" id="ARBA00023125"/>
    </source>
</evidence>
<dbReference type="CDD" id="cd10017">
    <property type="entry name" value="B3_DNA"/>
    <property type="match status" value="1"/>
</dbReference>
<evidence type="ECO:0000256" key="5">
    <source>
        <dbReference type="ARBA" id="ARBA00023242"/>
    </source>
</evidence>
<dbReference type="Pfam" id="PF02362">
    <property type="entry name" value="B3"/>
    <property type="match status" value="1"/>
</dbReference>
<dbReference type="Gene3D" id="2.40.330.10">
    <property type="entry name" value="DNA-binding pseudobarrel domain"/>
    <property type="match status" value="2"/>
</dbReference>
<dbReference type="PROSITE" id="PS50863">
    <property type="entry name" value="B3"/>
    <property type="match status" value="2"/>
</dbReference>
<organism evidence="7 8">
    <name type="scientific">Heracleum sosnowskyi</name>
    <dbReference type="NCBI Taxonomy" id="360622"/>
    <lineage>
        <taxon>Eukaryota</taxon>
        <taxon>Viridiplantae</taxon>
        <taxon>Streptophyta</taxon>
        <taxon>Embryophyta</taxon>
        <taxon>Tracheophyta</taxon>
        <taxon>Spermatophyta</taxon>
        <taxon>Magnoliopsida</taxon>
        <taxon>eudicotyledons</taxon>
        <taxon>Gunneridae</taxon>
        <taxon>Pentapetalae</taxon>
        <taxon>asterids</taxon>
        <taxon>campanulids</taxon>
        <taxon>Apiales</taxon>
        <taxon>Apiaceae</taxon>
        <taxon>Apioideae</taxon>
        <taxon>apioid superclade</taxon>
        <taxon>Tordylieae</taxon>
        <taxon>Tordyliinae</taxon>
        <taxon>Heracleum</taxon>
    </lineage>
</organism>
<evidence type="ECO:0000256" key="1">
    <source>
        <dbReference type="ARBA" id="ARBA00004123"/>
    </source>
</evidence>
<dbReference type="GO" id="GO:0003677">
    <property type="term" value="F:DNA binding"/>
    <property type="evidence" value="ECO:0007669"/>
    <property type="project" value="UniProtKB-KW"/>
</dbReference>
<evidence type="ECO:0000256" key="2">
    <source>
        <dbReference type="ARBA" id="ARBA00023015"/>
    </source>
</evidence>
<reference evidence="7" key="1">
    <citation type="submission" date="2023-02" db="EMBL/GenBank/DDBJ databases">
        <title>Genome of toxic invasive species Heracleum sosnowskyi carries increased number of genes despite the absence of recent whole-genome duplications.</title>
        <authorList>
            <person name="Schelkunov M."/>
            <person name="Shtratnikova V."/>
            <person name="Makarenko M."/>
            <person name="Klepikova A."/>
            <person name="Omelchenko D."/>
            <person name="Novikova G."/>
            <person name="Obukhova E."/>
            <person name="Bogdanov V."/>
            <person name="Penin A."/>
            <person name="Logacheva M."/>
        </authorList>
    </citation>
    <scope>NUCLEOTIDE SEQUENCE</scope>
    <source>
        <strain evidence="7">Hsosn_3</strain>
        <tissue evidence="7">Leaf</tissue>
    </source>
</reference>
<feature type="domain" description="TF-B3" evidence="6">
    <location>
        <begin position="521"/>
        <end position="614"/>
    </location>
</feature>
<keyword evidence="8" id="KW-1185">Reference proteome</keyword>
<comment type="caution">
    <text evidence="7">The sequence shown here is derived from an EMBL/GenBank/DDBJ whole genome shotgun (WGS) entry which is preliminary data.</text>
</comment>
<dbReference type="EMBL" id="JAUIZM010000006">
    <property type="protein sequence ID" value="KAK1380224.1"/>
    <property type="molecule type" value="Genomic_DNA"/>
</dbReference>
<keyword evidence="4" id="KW-0804">Transcription</keyword>
<keyword evidence="3" id="KW-0238">DNA-binding</keyword>
<dbReference type="InterPro" id="IPR050655">
    <property type="entry name" value="Plant_B3_domain"/>
</dbReference>
<gene>
    <name evidence="7" type="ORF">POM88_026968</name>
</gene>
<dbReference type="InterPro" id="IPR015300">
    <property type="entry name" value="DNA-bd_pseudobarrel_sf"/>
</dbReference>
<dbReference type="SUPFAM" id="SSF101936">
    <property type="entry name" value="DNA-binding pseudobarrel domain"/>
    <property type="match status" value="2"/>
</dbReference>
<dbReference type="SMART" id="SM01019">
    <property type="entry name" value="B3"/>
    <property type="match status" value="1"/>
</dbReference>
<dbReference type="GO" id="GO:0005634">
    <property type="term" value="C:nucleus"/>
    <property type="evidence" value="ECO:0007669"/>
    <property type="project" value="UniProtKB-SubCell"/>
</dbReference>
<evidence type="ECO:0000259" key="6">
    <source>
        <dbReference type="PROSITE" id="PS50863"/>
    </source>
</evidence>
<proteinExistence type="predicted"/>
<dbReference type="Proteomes" id="UP001237642">
    <property type="component" value="Unassembled WGS sequence"/>
</dbReference>
<feature type="domain" description="TF-B3" evidence="6">
    <location>
        <begin position="298"/>
        <end position="353"/>
    </location>
</feature>
<evidence type="ECO:0000256" key="4">
    <source>
        <dbReference type="ARBA" id="ARBA00023163"/>
    </source>
</evidence>
<sequence>MASRADLRKDVKRKRIRYKRGRGGRLDNSGATLSRSIYAGNPDTPDYVLYHYLCKRALDWFYARKVELYEDVKVLSLLKKEFDSENSCYHLGMAFEAYFPADKKLQIFHTSILFKARLRVHIAIVYVGQETQSPENLSDFAKEYISDSDDGDDREVSELNPAFIKKKRSKSPPCPQLRLMRRHPSRYESFGPGVLEEIEKFNTDVKNSGGFYAGHYPEMDAARIDGTWISKCYDIDNKPIPASSLTKLIHLSQLALCFYNMKEGTEFNNVKVILDTEFESLYKNWKDGNKLTISLLERTWEIVVIWKYGRCMFGSGWYEFAVDTNLEDGDTLVLSKLHRSMPDKLKACVFKLHIDCFDEDKENKEWRRSFYKVMTEDCLIGGVLVVPKQIKEYYARNLIHMRKFQVNGESWFICYNYIGGYVTNLKLMMDRFKLRPKETIIFTIDKSKMMQGRIYQEDGLEIDYVSRSTYESSEAISNCFWDFDCDMVSAAVGIEVAAHDNLAENVEINEDVMNDEILEFSVALKVSHVNHSSHGVHIPSHVSARNRDWQSGEEVMLRTDVGTWMVRIVFNNGSPRFSAGWNKFARDNKFIVNQKLVFTLIEEDDVIVFDIQSV</sequence>
<dbReference type="AlphaFoldDB" id="A0AAD8MPQ0"/>
<protein>
    <recommendedName>
        <fullName evidence="6">TF-B3 domain-containing protein</fullName>
    </recommendedName>
</protein>
<keyword evidence="5" id="KW-0539">Nucleus</keyword>